<gene>
    <name evidence="3" type="ORF">CRE_21227</name>
</gene>
<feature type="compositionally biased region" description="Acidic residues" evidence="1">
    <location>
        <begin position="45"/>
        <end position="102"/>
    </location>
</feature>
<feature type="compositionally biased region" description="Acidic residues" evidence="1">
    <location>
        <begin position="24"/>
        <end position="35"/>
    </location>
</feature>
<proteinExistence type="predicted"/>
<feature type="transmembrane region" description="Helical" evidence="2">
    <location>
        <begin position="164"/>
        <end position="182"/>
    </location>
</feature>
<keyword evidence="2" id="KW-1133">Transmembrane helix</keyword>
<dbReference type="HOGENOM" id="CLU_816941_0_0_1"/>
<dbReference type="OrthoDB" id="5897027at2759"/>
<dbReference type="eggNOG" id="ENOG502R9BW">
    <property type="taxonomic scope" value="Eukaryota"/>
</dbReference>
<keyword evidence="2" id="KW-0472">Membrane</keyword>
<evidence type="ECO:0000256" key="2">
    <source>
        <dbReference type="SAM" id="Phobius"/>
    </source>
</evidence>
<dbReference type="AlphaFoldDB" id="E3MEY6"/>
<dbReference type="Proteomes" id="UP000008281">
    <property type="component" value="Unassembled WGS sequence"/>
</dbReference>
<evidence type="ECO:0000256" key="1">
    <source>
        <dbReference type="SAM" id="MobiDB-lite"/>
    </source>
</evidence>
<name>E3MEY6_CAERE</name>
<dbReference type="EMBL" id="DS268440">
    <property type="protein sequence ID" value="EFP00661.1"/>
    <property type="molecule type" value="Genomic_DNA"/>
</dbReference>
<keyword evidence="2" id="KW-0812">Transmembrane</keyword>
<organism evidence="4">
    <name type="scientific">Caenorhabditis remanei</name>
    <name type="common">Caenorhabditis vulgaris</name>
    <dbReference type="NCBI Taxonomy" id="31234"/>
    <lineage>
        <taxon>Eukaryota</taxon>
        <taxon>Metazoa</taxon>
        <taxon>Ecdysozoa</taxon>
        <taxon>Nematoda</taxon>
        <taxon>Chromadorea</taxon>
        <taxon>Rhabditida</taxon>
        <taxon>Rhabditina</taxon>
        <taxon>Rhabditomorpha</taxon>
        <taxon>Rhabditoidea</taxon>
        <taxon>Rhabditidae</taxon>
        <taxon>Peloderinae</taxon>
        <taxon>Caenorhabditis</taxon>
    </lineage>
</organism>
<keyword evidence="4" id="KW-1185">Reference proteome</keyword>
<sequence length="340" mass="39249">MTASSVLPPSYYVSDDDCIGEEEIGTVTDSEDVMDSEGQQQNCEESGDEISDEEVSDEEDEEDSEDEELEVEEGEKEEVEESNDSNDSESEDSEDSEVEDSEFGELLNEIREISSKLEALDAKSTPEIEIPRNEKKNKTSSKSNSQKEQKSSSPKQEEGLSSPMMIWLAIVFALGLLATYLPRNVYEMTRFRGYETNPVEFLVWKEEMNKEANLLYYATEIYEAKKKFEKMPFWEKLRTNRWTPLPSKFQGLQEYLNRFGFNGKATEEFMYRATPKFAESQKDEKEIRVSFELDDIDLPITLLNGEVQFKDGGELWITEMLRGYEVRRVYFITAEDLLAL</sequence>
<reference evidence="3" key="1">
    <citation type="submission" date="2007-07" db="EMBL/GenBank/DDBJ databases">
        <title>PCAP assembly of the Caenorhabditis remanei genome.</title>
        <authorList>
            <consortium name="The Caenorhabditis remanei Sequencing Consortium"/>
            <person name="Wilson R.K."/>
        </authorList>
    </citation>
    <scope>NUCLEOTIDE SEQUENCE [LARGE SCALE GENOMIC DNA]</scope>
    <source>
        <strain evidence="3">PB4641</strain>
    </source>
</reference>
<feature type="region of interest" description="Disordered" evidence="1">
    <location>
        <begin position="24"/>
        <end position="102"/>
    </location>
</feature>
<evidence type="ECO:0000313" key="3">
    <source>
        <dbReference type="EMBL" id="EFP00661.1"/>
    </source>
</evidence>
<accession>E3MEY6</accession>
<feature type="compositionally biased region" description="Basic and acidic residues" evidence="1">
    <location>
        <begin position="145"/>
        <end position="158"/>
    </location>
</feature>
<protein>
    <submittedName>
        <fullName evidence="3">Uncharacterized protein</fullName>
    </submittedName>
</protein>
<evidence type="ECO:0000313" key="4">
    <source>
        <dbReference type="Proteomes" id="UP000008281"/>
    </source>
</evidence>
<feature type="region of interest" description="Disordered" evidence="1">
    <location>
        <begin position="122"/>
        <end position="158"/>
    </location>
</feature>
<feature type="compositionally biased region" description="Basic and acidic residues" evidence="1">
    <location>
        <begin position="122"/>
        <end position="137"/>
    </location>
</feature>